<name>A0A6C0I571_9ZZZZ</name>
<dbReference type="EMBL" id="MN740104">
    <property type="protein sequence ID" value="QHT87939.1"/>
    <property type="molecule type" value="Genomic_DNA"/>
</dbReference>
<proteinExistence type="predicted"/>
<evidence type="ECO:0000256" key="1">
    <source>
        <dbReference type="SAM" id="MobiDB-lite"/>
    </source>
</evidence>
<feature type="region of interest" description="Disordered" evidence="1">
    <location>
        <begin position="16"/>
        <end position="43"/>
    </location>
</feature>
<accession>A0A6C0I571</accession>
<feature type="compositionally biased region" description="Basic residues" evidence="1">
    <location>
        <begin position="34"/>
        <end position="43"/>
    </location>
</feature>
<protein>
    <submittedName>
        <fullName evidence="2">Uncharacterized protein</fullName>
    </submittedName>
</protein>
<evidence type="ECO:0000313" key="2">
    <source>
        <dbReference type="EMBL" id="QHT87939.1"/>
    </source>
</evidence>
<organism evidence="2">
    <name type="scientific">viral metagenome</name>
    <dbReference type="NCBI Taxonomy" id="1070528"/>
    <lineage>
        <taxon>unclassified sequences</taxon>
        <taxon>metagenomes</taxon>
        <taxon>organismal metagenomes</taxon>
    </lineage>
</organism>
<dbReference type="AlphaFoldDB" id="A0A6C0I571"/>
<sequence length="43" mass="5164">MTLFMFKMNEMESPPRRINLTTQPQNLKCNKIPKNNKKKTIKQ</sequence>
<reference evidence="2" key="1">
    <citation type="journal article" date="2020" name="Nature">
        <title>Giant virus diversity and host interactions through global metagenomics.</title>
        <authorList>
            <person name="Schulz F."/>
            <person name="Roux S."/>
            <person name="Paez-Espino D."/>
            <person name="Jungbluth S."/>
            <person name="Walsh D.A."/>
            <person name="Denef V.J."/>
            <person name="McMahon K.D."/>
            <person name="Konstantinidis K.T."/>
            <person name="Eloe-Fadrosh E.A."/>
            <person name="Kyrpides N.C."/>
            <person name="Woyke T."/>
        </authorList>
    </citation>
    <scope>NUCLEOTIDE SEQUENCE</scope>
    <source>
        <strain evidence="2">GVMAG-M-3300023184-191</strain>
    </source>
</reference>